<accession>A0A183NPB2</accession>
<sequence length="63" mass="7385">MMGVILEDNNQRIKLRPTISHNDVNIKLPKFFDSRKHWKNCPSIRTIRDQSSCGSCWVIDDLL</sequence>
<evidence type="ECO:0000313" key="2">
    <source>
        <dbReference type="Proteomes" id="UP000269396"/>
    </source>
</evidence>
<dbReference type="Gene3D" id="3.90.70.10">
    <property type="entry name" value="Cysteine proteinases"/>
    <property type="match status" value="1"/>
</dbReference>
<dbReference type="Pfam" id="PF00112">
    <property type="entry name" value="Peptidase_C1"/>
    <property type="match status" value="1"/>
</dbReference>
<evidence type="ECO:0000313" key="1">
    <source>
        <dbReference type="EMBL" id="VDP00997.1"/>
    </source>
</evidence>
<dbReference type="GO" id="GO:0008234">
    <property type="term" value="F:cysteine-type peptidase activity"/>
    <property type="evidence" value="ECO:0007669"/>
    <property type="project" value="InterPro"/>
</dbReference>
<gene>
    <name evidence="1" type="ORF">SMTD_LOCUS3948</name>
</gene>
<reference evidence="1 2" key="1">
    <citation type="submission" date="2018-11" db="EMBL/GenBank/DDBJ databases">
        <authorList>
            <consortium name="Pathogen Informatics"/>
        </authorList>
    </citation>
    <scope>NUCLEOTIDE SEQUENCE [LARGE SCALE GENOMIC DNA]</scope>
    <source>
        <strain>Denwood</strain>
        <strain evidence="2">Zambia</strain>
    </source>
</reference>
<protein>
    <submittedName>
        <fullName evidence="1">Uncharacterized protein</fullName>
    </submittedName>
</protein>
<dbReference type="InterPro" id="IPR000668">
    <property type="entry name" value="Peptidase_C1A_C"/>
</dbReference>
<keyword evidence="2" id="KW-1185">Reference proteome</keyword>
<dbReference type="EMBL" id="UZAL01008875">
    <property type="protein sequence ID" value="VDP00997.1"/>
    <property type="molecule type" value="Genomic_DNA"/>
</dbReference>
<dbReference type="AlphaFoldDB" id="A0A183NPB2"/>
<dbReference type="SUPFAM" id="SSF54001">
    <property type="entry name" value="Cysteine proteinases"/>
    <property type="match status" value="1"/>
</dbReference>
<dbReference type="Proteomes" id="UP000269396">
    <property type="component" value="Unassembled WGS sequence"/>
</dbReference>
<dbReference type="GO" id="GO:0006508">
    <property type="term" value="P:proteolysis"/>
    <property type="evidence" value="ECO:0007669"/>
    <property type="project" value="InterPro"/>
</dbReference>
<proteinExistence type="predicted"/>
<name>A0A183NPB2_9TREM</name>
<organism evidence="1 2">
    <name type="scientific">Schistosoma mattheei</name>
    <dbReference type="NCBI Taxonomy" id="31246"/>
    <lineage>
        <taxon>Eukaryota</taxon>
        <taxon>Metazoa</taxon>
        <taxon>Spiralia</taxon>
        <taxon>Lophotrochozoa</taxon>
        <taxon>Platyhelminthes</taxon>
        <taxon>Trematoda</taxon>
        <taxon>Digenea</taxon>
        <taxon>Strigeidida</taxon>
        <taxon>Schistosomatoidea</taxon>
        <taxon>Schistosomatidae</taxon>
        <taxon>Schistosoma</taxon>
    </lineage>
</organism>
<dbReference type="STRING" id="31246.A0A183NPB2"/>
<dbReference type="InterPro" id="IPR038765">
    <property type="entry name" value="Papain-like_cys_pep_sf"/>
</dbReference>